<dbReference type="EMBL" id="KB708057">
    <property type="protein sequence ID" value="EMR82013.1"/>
    <property type="molecule type" value="Genomic_DNA"/>
</dbReference>
<dbReference type="Proteomes" id="UP000012045">
    <property type="component" value="Unassembled WGS sequence"/>
</dbReference>
<protein>
    <submittedName>
        <fullName evidence="1">Uncharacterized protein</fullName>
    </submittedName>
</protein>
<organism evidence="1 2">
    <name type="scientific">Botryotinia fuckeliana (strain BcDW1)</name>
    <name type="common">Noble rot fungus</name>
    <name type="synonym">Botrytis cinerea</name>
    <dbReference type="NCBI Taxonomy" id="1290391"/>
    <lineage>
        <taxon>Eukaryota</taxon>
        <taxon>Fungi</taxon>
        <taxon>Dikarya</taxon>
        <taxon>Ascomycota</taxon>
        <taxon>Pezizomycotina</taxon>
        <taxon>Leotiomycetes</taxon>
        <taxon>Helotiales</taxon>
        <taxon>Sclerotiniaceae</taxon>
        <taxon>Botrytis</taxon>
    </lineage>
</organism>
<dbReference type="HOGENOM" id="CLU_1408536_0_0_1"/>
<evidence type="ECO:0000313" key="1">
    <source>
        <dbReference type="EMBL" id="EMR82013.1"/>
    </source>
</evidence>
<proteinExistence type="predicted"/>
<dbReference type="STRING" id="1290391.M7U5Y6"/>
<name>M7U5Y6_BOTF1</name>
<sequence length="193" mass="21424">MAWGITEQRKDDNEARDLKALISQIWVQVRARHEYILSSLGFDQEDINYDLAILSVGSDPEHVASIEKRNAEILAEIAAGYAKKVAKFENSINQKQCVAEQSEKLSVPTRSKVKTRKLPKTDDQKNSVEVVSGLSATPVSSAASPSPKVLVRKSSYVIFQSMFPTPNFEERTNTVPWDSLLVNTMPDAGFLAI</sequence>
<accession>M7U5Y6</accession>
<evidence type="ECO:0000313" key="2">
    <source>
        <dbReference type="Proteomes" id="UP000012045"/>
    </source>
</evidence>
<reference evidence="2" key="1">
    <citation type="journal article" date="2013" name="Genome Announc.">
        <title>Draft genome sequence of Botrytis cinerea BcDW1, inoculum for noble rot of grape berries.</title>
        <authorList>
            <person name="Blanco-Ulate B."/>
            <person name="Allen G."/>
            <person name="Powell A.L."/>
            <person name="Cantu D."/>
        </authorList>
    </citation>
    <scope>NUCLEOTIDE SEQUENCE [LARGE SCALE GENOMIC DNA]</scope>
    <source>
        <strain evidence="2">BcDW1</strain>
    </source>
</reference>
<dbReference type="AlphaFoldDB" id="M7U5Y6"/>
<dbReference type="OrthoDB" id="3545629at2759"/>
<gene>
    <name evidence="1" type="ORF">BcDW1_9289</name>
</gene>